<sequence length="791" mass="90728">MSIAEISKRLKSGESIICNPSSIDSLEFTGSSIVGTRSLYLTSQGRVFAHDTGGLFGDPKLITVQLQKGDLRTSFEEQVRVAYSKKNDYNLSFTIVFSLPDFLSLCSRSPGLFEIPAERTYIKLEQGFFPVNLKIAGHAIVLTSGVYKNKLDLTRATACQYEKPYIKLSGRFTWSDECKREKTIKKAELLVLDEHAARSVVEAWSRLPKLFDLVPIDAMLFPGEYTGRLDQAGTRRKPALLALSQDMAQIVDEERMRVLAEQLIDDEEPSIAYDSYTQSLYFFRDDDNCRISLNGLKMEEQVHLAERFAGQWVIFETGVFGSLADMACIDETLLFVHSPGECRFIDPDGMETVHRFSDQDAEFYFNSSGIPFIVYREQVLSLILREEDKQEEYQQFWKTGLPLQKLSRKSLCLAENSSQPFIFRFDADGCALMQDPQRHLDKFAYSSLKRIQYLELAQEEDDFCRIVLLIQGRGDVPLRAPMQTIKGLIQSQYQSLKKEATLALPDNSLFAQWTQNVNDYIMTQLFSQFFVIEAEIQTLQATEAEEKEKLAQQANYLYYAVQGLKKHLDMLSIYLPLMLKQEEQRLARKAKQNVKVEVFKSLQRGLSGITGQISRSLGDVERSLGPISYVIVPQPEIEEDNSDLARWGATLASVAINPAYAVNLVRMFFDEDARDNRERAKDELEKNRLKLYVEQAIHSYEYLMRAVLPYCISETSETVNKCYKSLGDSYAVLLKLKPAREMLFERFCELHLYKEMPVSPSHLLTRRAMLEKIRSSMERMNGFIRQCRWSE</sequence>
<dbReference type="AlphaFoldDB" id="A0A845KY05"/>
<evidence type="ECO:0000313" key="1">
    <source>
        <dbReference type="EMBL" id="MZP28602.1"/>
    </source>
</evidence>
<protein>
    <submittedName>
        <fullName evidence="1">Uncharacterized protein</fullName>
    </submittedName>
</protein>
<proteinExistence type="predicted"/>
<accession>A0A845KY05</accession>
<dbReference type="Proteomes" id="UP000463470">
    <property type="component" value="Unassembled WGS sequence"/>
</dbReference>
<name>A0A845KY05_9FIRM</name>
<gene>
    <name evidence="1" type="ORF">GTO91_02565</name>
</gene>
<reference evidence="1 2" key="1">
    <citation type="submission" date="2020-01" db="EMBL/GenBank/DDBJ databases">
        <title>Whole-genome sequence of Heliobacterium undosum DSM 13378.</title>
        <authorList>
            <person name="Kyndt J.A."/>
            <person name="Meyer T.E."/>
        </authorList>
    </citation>
    <scope>NUCLEOTIDE SEQUENCE [LARGE SCALE GENOMIC DNA]</scope>
    <source>
        <strain evidence="1 2">DSM 13378</strain>
    </source>
</reference>
<dbReference type="RefSeq" id="WP_161254407.1">
    <property type="nucleotide sequence ID" value="NZ_WXEY01000002.1"/>
</dbReference>
<keyword evidence="2" id="KW-1185">Reference proteome</keyword>
<organism evidence="1 2">
    <name type="scientific">Heliomicrobium undosum</name>
    <dbReference type="NCBI Taxonomy" id="121734"/>
    <lineage>
        <taxon>Bacteria</taxon>
        <taxon>Bacillati</taxon>
        <taxon>Bacillota</taxon>
        <taxon>Clostridia</taxon>
        <taxon>Eubacteriales</taxon>
        <taxon>Heliobacteriaceae</taxon>
        <taxon>Heliomicrobium</taxon>
    </lineage>
</organism>
<dbReference type="EMBL" id="WXEY01000002">
    <property type="protein sequence ID" value="MZP28602.1"/>
    <property type="molecule type" value="Genomic_DNA"/>
</dbReference>
<evidence type="ECO:0000313" key="2">
    <source>
        <dbReference type="Proteomes" id="UP000463470"/>
    </source>
</evidence>
<comment type="caution">
    <text evidence="1">The sequence shown here is derived from an EMBL/GenBank/DDBJ whole genome shotgun (WGS) entry which is preliminary data.</text>
</comment>
<dbReference type="OrthoDB" id="2960625at2"/>